<reference evidence="12" key="2">
    <citation type="journal article" date="2007" name="Science">
        <title>Draft genome sequence of the sexually transmitted pathogen Trichomonas vaginalis.</title>
        <authorList>
            <person name="Carlton J.M."/>
            <person name="Hirt R.P."/>
            <person name="Silva J.C."/>
            <person name="Delcher A.L."/>
            <person name="Schatz M."/>
            <person name="Zhao Q."/>
            <person name="Wortman J.R."/>
            <person name="Bidwell S.L."/>
            <person name="Alsmark U.C.M."/>
            <person name="Besteiro S."/>
            <person name="Sicheritz-Ponten T."/>
            <person name="Noel C.J."/>
            <person name="Dacks J.B."/>
            <person name="Foster P.G."/>
            <person name="Simillion C."/>
            <person name="Van de Peer Y."/>
            <person name="Miranda-Saavedra D."/>
            <person name="Barton G.J."/>
            <person name="Westrop G.D."/>
            <person name="Mueller S."/>
            <person name="Dessi D."/>
            <person name="Fiori P.L."/>
            <person name="Ren Q."/>
            <person name="Paulsen I."/>
            <person name="Zhang H."/>
            <person name="Bastida-Corcuera F.D."/>
            <person name="Simoes-Barbosa A."/>
            <person name="Brown M.T."/>
            <person name="Hayes R.D."/>
            <person name="Mukherjee M."/>
            <person name="Okumura C.Y."/>
            <person name="Schneider R."/>
            <person name="Smith A.J."/>
            <person name="Vanacova S."/>
            <person name="Villalvazo M."/>
            <person name="Haas B.J."/>
            <person name="Pertea M."/>
            <person name="Feldblyum T.V."/>
            <person name="Utterback T.R."/>
            <person name="Shu C.L."/>
            <person name="Osoegawa K."/>
            <person name="de Jong P.J."/>
            <person name="Hrdy I."/>
            <person name="Horvathova L."/>
            <person name="Zubacova Z."/>
            <person name="Dolezal P."/>
            <person name="Malik S.B."/>
            <person name="Logsdon J.M. Jr."/>
            <person name="Henze K."/>
            <person name="Gupta A."/>
            <person name="Wang C.C."/>
            <person name="Dunne R.L."/>
            <person name="Upcroft J.A."/>
            <person name="Upcroft P."/>
            <person name="White O."/>
            <person name="Salzberg S.L."/>
            <person name="Tang P."/>
            <person name="Chiu C.-H."/>
            <person name="Lee Y.-S."/>
            <person name="Embley T.M."/>
            <person name="Coombs G.H."/>
            <person name="Mottram J.C."/>
            <person name="Tachezy J."/>
            <person name="Fraser-Liggett C.M."/>
            <person name="Johnson P.J."/>
        </authorList>
    </citation>
    <scope>NUCLEOTIDE SEQUENCE [LARGE SCALE GENOMIC DNA]</scope>
    <source>
        <strain evidence="12">G3</strain>
    </source>
</reference>
<dbReference type="Pfam" id="PF05739">
    <property type="entry name" value="SNARE"/>
    <property type="match status" value="1"/>
</dbReference>
<feature type="transmembrane region" description="Helical" evidence="10">
    <location>
        <begin position="249"/>
        <end position="268"/>
    </location>
</feature>
<evidence type="ECO:0000313" key="13">
    <source>
        <dbReference type="Proteomes" id="UP000001542"/>
    </source>
</evidence>
<organism evidence="12 13">
    <name type="scientific">Trichomonas vaginalis (strain ATCC PRA-98 / G3)</name>
    <dbReference type="NCBI Taxonomy" id="412133"/>
    <lineage>
        <taxon>Eukaryota</taxon>
        <taxon>Metamonada</taxon>
        <taxon>Parabasalia</taxon>
        <taxon>Trichomonadida</taxon>
        <taxon>Trichomonadidae</taxon>
        <taxon>Trichomonas</taxon>
    </lineage>
</organism>
<dbReference type="EMBL" id="DS113180">
    <property type="protein sequence ID" value="EAY22994.1"/>
    <property type="molecule type" value="Genomic_DNA"/>
</dbReference>
<evidence type="ECO:0000256" key="9">
    <source>
        <dbReference type="ARBA" id="ARBA00023136"/>
    </source>
</evidence>
<keyword evidence="9 10" id="KW-0472">Membrane</keyword>
<evidence type="ECO:0000256" key="4">
    <source>
        <dbReference type="ARBA" id="ARBA00022692"/>
    </source>
</evidence>
<gene>
    <name evidence="12" type="ORF">TVAG_182300</name>
</gene>
<evidence type="ECO:0000313" key="12">
    <source>
        <dbReference type="EMBL" id="EAY22994.1"/>
    </source>
</evidence>
<dbReference type="PROSITE" id="PS50192">
    <property type="entry name" value="T_SNARE"/>
    <property type="match status" value="1"/>
</dbReference>
<keyword evidence="5" id="KW-0653">Protein transport</keyword>
<dbReference type="OrthoDB" id="421009at2759"/>
<dbReference type="PANTHER" id="PTHR19957:SF83">
    <property type="entry name" value="SYNTAXIN-16"/>
    <property type="match status" value="1"/>
</dbReference>
<proteinExistence type="inferred from homology"/>
<evidence type="ECO:0000256" key="1">
    <source>
        <dbReference type="ARBA" id="ARBA00004409"/>
    </source>
</evidence>
<dbReference type="AlphaFoldDB" id="A2D8W8"/>
<evidence type="ECO:0000256" key="5">
    <source>
        <dbReference type="ARBA" id="ARBA00022927"/>
    </source>
</evidence>
<dbReference type="RefSeq" id="XP_001583980.1">
    <property type="nucleotide sequence ID" value="XM_001583930.1"/>
</dbReference>
<dbReference type="GO" id="GO:0006906">
    <property type="term" value="P:vesicle fusion"/>
    <property type="evidence" value="ECO:0000318"/>
    <property type="project" value="GO_Central"/>
</dbReference>
<dbReference type="GO" id="GO:0048278">
    <property type="term" value="P:vesicle docking"/>
    <property type="evidence" value="ECO:0000318"/>
    <property type="project" value="GO_Central"/>
</dbReference>
<evidence type="ECO:0000256" key="10">
    <source>
        <dbReference type="SAM" id="Phobius"/>
    </source>
</evidence>
<evidence type="ECO:0000259" key="11">
    <source>
        <dbReference type="PROSITE" id="PS50192"/>
    </source>
</evidence>
<comment type="subcellular location">
    <subcellularLocation>
        <location evidence="1">Golgi apparatus membrane</location>
        <topology evidence="1">Single-pass type IV membrane protein</topology>
    </subcellularLocation>
</comment>
<protein>
    <recommendedName>
        <fullName evidence="11">t-SNARE coiled-coil homology domain-containing protein</fullName>
    </recommendedName>
</protein>
<dbReference type="GO" id="GO:0000149">
    <property type="term" value="F:SNARE binding"/>
    <property type="evidence" value="ECO:0000318"/>
    <property type="project" value="GO_Central"/>
</dbReference>
<dbReference type="GO" id="GO:0005484">
    <property type="term" value="F:SNAP receptor activity"/>
    <property type="evidence" value="ECO:0000318"/>
    <property type="project" value="GO_Central"/>
</dbReference>
<dbReference type="Proteomes" id="UP000001542">
    <property type="component" value="Unassembled WGS sequence"/>
</dbReference>
<dbReference type="PANTHER" id="PTHR19957">
    <property type="entry name" value="SYNTAXIN"/>
    <property type="match status" value="1"/>
</dbReference>
<keyword evidence="4 10" id="KW-0812">Transmembrane</keyword>
<keyword evidence="13" id="KW-1185">Reference proteome</keyword>
<dbReference type="FunFam" id="1.20.5.110:FF:000187">
    <property type="entry name" value="SNARE domain containing protein"/>
    <property type="match status" value="1"/>
</dbReference>
<dbReference type="SMR" id="A2D8W8"/>
<dbReference type="STRING" id="5722.A2D8W8"/>
<dbReference type="GO" id="GO:0012505">
    <property type="term" value="C:endomembrane system"/>
    <property type="evidence" value="ECO:0000318"/>
    <property type="project" value="GO_Central"/>
</dbReference>
<evidence type="ECO:0000256" key="3">
    <source>
        <dbReference type="ARBA" id="ARBA00022448"/>
    </source>
</evidence>
<evidence type="ECO:0000256" key="7">
    <source>
        <dbReference type="ARBA" id="ARBA00023034"/>
    </source>
</evidence>
<dbReference type="VEuPathDB" id="TrichDB:TVAG_182300"/>
<dbReference type="eggNOG" id="KOG0812">
    <property type="taxonomic scope" value="Eukaryota"/>
</dbReference>
<accession>A2D8W8</accession>
<dbReference type="InterPro" id="IPR010989">
    <property type="entry name" value="SNARE"/>
</dbReference>
<dbReference type="GO" id="GO:0031201">
    <property type="term" value="C:SNARE complex"/>
    <property type="evidence" value="ECO:0000318"/>
    <property type="project" value="GO_Central"/>
</dbReference>
<dbReference type="GO" id="GO:0000139">
    <property type="term" value="C:Golgi membrane"/>
    <property type="evidence" value="ECO:0007669"/>
    <property type="project" value="UniProtKB-SubCell"/>
</dbReference>
<dbReference type="VEuPathDB" id="TrichDB:TVAGG3_0528560"/>
<comment type="similarity">
    <text evidence="2">Belongs to the syntaxin family.</text>
</comment>
<evidence type="ECO:0000256" key="6">
    <source>
        <dbReference type="ARBA" id="ARBA00022989"/>
    </source>
</evidence>
<sequence length="269" mass="31050">MDRTKEFHKYLQGATVSITASPTKSRRLNPPSRQMQDFYNHSKEVNMRLEEAIKFVNELDGLVNTDNILNENDPKIQRLINTLGEEFKYIQTQIDALESTPSTNGQAKAVAVTLRRQLKNTMNIFKQSVNKTTERVKATAERRKQNGYVRSASAQYTTSYNVDDEIEIPINQMQQVEMEHLNERASLVRGVEQQTSAILQMFNDLSQIIADSNYNIVRIDENTMEALNNMKEGQSQMEKYAEKVKNNKWFILKIFAVLFVFALIFILIV</sequence>
<name>A2D8W8_TRIV3</name>
<keyword evidence="3" id="KW-0813">Transport</keyword>
<dbReference type="InterPro" id="IPR000727">
    <property type="entry name" value="T_SNARE_dom"/>
</dbReference>
<keyword evidence="6 10" id="KW-1133">Transmembrane helix</keyword>
<reference evidence="12" key="1">
    <citation type="submission" date="2006-10" db="EMBL/GenBank/DDBJ databases">
        <authorList>
            <person name="Amadeo P."/>
            <person name="Zhao Q."/>
            <person name="Wortman J."/>
            <person name="Fraser-Liggett C."/>
            <person name="Carlton J."/>
        </authorList>
    </citation>
    <scope>NUCLEOTIDE SEQUENCE</scope>
    <source>
        <strain evidence="12">G3</strain>
    </source>
</reference>
<feature type="domain" description="T-SNARE coiled-coil homology" evidence="11">
    <location>
        <begin position="178"/>
        <end position="240"/>
    </location>
</feature>
<evidence type="ECO:0000256" key="2">
    <source>
        <dbReference type="ARBA" id="ARBA00009063"/>
    </source>
</evidence>
<dbReference type="Gene3D" id="1.20.58.70">
    <property type="match status" value="1"/>
</dbReference>
<dbReference type="CDD" id="cd15844">
    <property type="entry name" value="SNARE_syntaxin5"/>
    <property type="match status" value="1"/>
</dbReference>
<dbReference type="FunCoup" id="A2D8W8">
    <property type="interactions" value="640"/>
</dbReference>
<evidence type="ECO:0000256" key="8">
    <source>
        <dbReference type="ARBA" id="ARBA00023054"/>
    </source>
</evidence>
<dbReference type="SUPFAM" id="SSF47661">
    <property type="entry name" value="t-snare proteins"/>
    <property type="match status" value="1"/>
</dbReference>
<dbReference type="InParanoid" id="A2D8W8"/>
<dbReference type="InterPro" id="IPR045242">
    <property type="entry name" value="Syntaxin"/>
</dbReference>
<keyword evidence="7" id="KW-0333">Golgi apparatus</keyword>
<dbReference type="GO" id="GO:0006886">
    <property type="term" value="P:intracellular protein transport"/>
    <property type="evidence" value="ECO:0000318"/>
    <property type="project" value="GO_Central"/>
</dbReference>
<dbReference type="KEGG" id="tva:5468551"/>
<keyword evidence="8" id="KW-0175">Coiled coil</keyword>